<keyword evidence="2" id="KW-1185">Reference proteome</keyword>
<dbReference type="AlphaFoldDB" id="A0A371JUD5"/>
<sequence length="406" mass="45423">MNFLLKRTINVLWSVIFVVLMQGCLEPFEVTFEDFESALVVEATITNELVQQQVFLSRTYEFEEEGPTPESNASVRVQGGGSSYTFVESSPGVYVSQQAFAAQANTAYQLQIQTQDGRTYSSEETILPAQTQIDEVRAERITTDLGEDGIGIFVDSFDPTRTSENYRYTYEETYRVVAPFWTPRGLEVVPAAEATVPCEVRAIFDDSSLETGYASDSSNTIIQTSTKDLEEDRVSNFMVRFISRNNYIISHRYSILIKQFVQSNAAFTFYETLNEFSGNESFFSETQPGFLEGNISSDLSSSEKVLGYFDVASVTEQRIFFNYEDFYPADDVRAFAIPCQVSAPVLSRGVPPVCVLSNLVKNDLVRFVDNNGGNGDNEGPFFTVPTLCGDLTGFADPNPPDFWTEE</sequence>
<dbReference type="InterPro" id="IPR025345">
    <property type="entry name" value="DUF4249"/>
</dbReference>
<protein>
    <submittedName>
        <fullName evidence="1">DUF4249 domain-containing protein</fullName>
    </submittedName>
</protein>
<dbReference type="Proteomes" id="UP000261828">
    <property type="component" value="Unassembled WGS sequence"/>
</dbReference>
<organism evidence="1 2">
    <name type="scientific">Flagellimonas nanhaiensis</name>
    <dbReference type="NCBI Taxonomy" id="2292706"/>
    <lineage>
        <taxon>Bacteria</taxon>
        <taxon>Pseudomonadati</taxon>
        <taxon>Bacteroidota</taxon>
        <taxon>Flavobacteriia</taxon>
        <taxon>Flavobacteriales</taxon>
        <taxon>Flavobacteriaceae</taxon>
        <taxon>Flagellimonas</taxon>
    </lineage>
</organism>
<reference evidence="1 2" key="1">
    <citation type="submission" date="2018-08" db="EMBL/GenBank/DDBJ databases">
        <title>Muricauda nanhaiensis sp. nov., isolated from seawater of the South China Sea.</title>
        <authorList>
            <person name="Dang Y."/>
        </authorList>
    </citation>
    <scope>NUCLEOTIDE SEQUENCE [LARGE SCALE GENOMIC DNA]</scope>
    <source>
        <strain evidence="1 2">SM1704</strain>
    </source>
</reference>
<name>A0A371JUD5_9FLAO</name>
<dbReference type="OrthoDB" id="1062680at2"/>
<dbReference type="RefSeq" id="WP_116183293.1">
    <property type="nucleotide sequence ID" value="NZ_QTJX01000001.1"/>
</dbReference>
<accession>A0A371JUD5</accession>
<dbReference type="Pfam" id="PF14054">
    <property type="entry name" value="DUF4249"/>
    <property type="match status" value="1"/>
</dbReference>
<proteinExistence type="predicted"/>
<dbReference type="EMBL" id="QTJX01000001">
    <property type="protein sequence ID" value="RDY61412.1"/>
    <property type="molecule type" value="Genomic_DNA"/>
</dbReference>
<dbReference type="PROSITE" id="PS51257">
    <property type="entry name" value="PROKAR_LIPOPROTEIN"/>
    <property type="match status" value="1"/>
</dbReference>
<evidence type="ECO:0000313" key="2">
    <source>
        <dbReference type="Proteomes" id="UP000261828"/>
    </source>
</evidence>
<gene>
    <name evidence="1" type="ORF">DX873_04430</name>
</gene>
<comment type="caution">
    <text evidence="1">The sequence shown here is derived from an EMBL/GenBank/DDBJ whole genome shotgun (WGS) entry which is preliminary data.</text>
</comment>
<evidence type="ECO:0000313" key="1">
    <source>
        <dbReference type="EMBL" id="RDY61412.1"/>
    </source>
</evidence>